<organism evidence="1 2">
    <name type="scientific">Parasutterella excrementihominis</name>
    <dbReference type="NCBI Taxonomy" id="487175"/>
    <lineage>
        <taxon>Bacteria</taxon>
        <taxon>Pseudomonadati</taxon>
        <taxon>Pseudomonadota</taxon>
        <taxon>Betaproteobacteria</taxon>
        <taxon>Burkholderiales</taxon>
        <taxon>Sutterellaceae</taxon>
        <taxon>Parasutterella</taxon>
    </lineage>
</organism>
<name>A0A6I3RXU4_9BURK</name>
<evidence type="ECO:0000313" key="2">
    <source>
        <dbReference type="Proteomes" id="UP000462362"/>
    </source>
</evidence>
<dbReference type="AlphaFoldDB" id="A0A6I3RXU4"/>
<gene>
    <name evidence="1" type="ORF">GMD42_00420</name>
</gene>
<evidence type="ECO:0000313" key="1">
    <source>
        <dbReference type="EMBL" id="MTU42113.1"/>
    </source>
</evidence>
<accession>A0A6I3RXU4</accession>
<sequence length="574" mass="63325">MLSNHSSPAVVSASAAGKLPRAALIALLIAFVLPLFFSTDVWSGKSLISFGVAWNMANGSFADWLLPNVNGFPASDVGPLSFWFAALSIKVFGPLFGNVEAFHITAGLWFSVTTAAIWYSTYLLSRRDEAQPVSFAFGGEAARKDYGRLVADIAVLLTVGTYGIISAFHELTPVTCLLAFSALAFYGIVLSLQYLWRGSIIAGLSIGAIALASSPGAGLWCFFGAWVAIFLTPDYTSRSKRAVLTLSIAFATAMLWPILVFACFPAEAAEWFKSWISTSLAVLSPLPADEYLWLLKNISWLTFPLWPLALWGIYAWRDQIRQAPLIIPLSFSVVALCSVIFTGTELYSTLLFLVPSLSVLAALGVVSLKRSRENFLDLYSGIIYTLAVIAVWIYFFAWTEGVPAKMAFSLTRLAPEVEPHGTSVFLFFLAVTATVLWIAIVFWRLFKHPVFSWRGAWMAGTGLTAVWIIVMSLFVNLIDGARSMKPIVDNFKAVVVENKIPLDKIGASHLTLSNIAAFNYWGGVNFDKQADAPWILRAVDRDYDENTLDLRYEVVDVFQGRPRSSEKFLLIRRK</sequence>
<evidence type="ECO:0008006" key="3">
    <source>
        <dbReference type="Google" id="ProtNLM"/>
    </source>
</evidence>
<reference evidence="1 2" key="1">
    <citation type="journal article" date="2019" name="Nat. Med.">
        <title>A library of human gut bacterial isolates paired with longitudinal multiomics data enables mechanistic microbiome research.</title>
        <authorList>
            <person name="Poyet M."/>
            <person name="Groussin M."/>
            <person name="Gibbons S.M."/>
            <person name="Avila-Pacheco J."/>
            <person name="Jiang X."/>
            <person name="Kearney S.M."/>
            <person name="Perrotta A.R."/>
            <person name="Berdy B."/>
            <person name="Zhao S."/>
            <person name="Lieberman T.D."/>
            <person name="Swanson P.K."/>
            <person name="Smith M."/>
            <person name="Roesemann S."/>
            <person name="Alexander J.E."/>
            <person name="Rich S.A."/>
            <person name="Livny J."/>
            <person name="Vlamakis H."/>
            <person name="Clish C."/>
            <person name="Bullock K."/>
            <person name="Deik A."/>
            <person name="Scott J."/>
            <person name="Pierce K.A."/>
            <person name="Xavier R.J."/>
            <person name="Alm E.J."/>
        </authorList>
    </citation>
    <scope>NUCLEOTIDE SEQUENCE [LARGE SCALE GENOMIC DNA]</scope>
    <source>
        <strain evidence="1 2">BIOML-A2</strain>
    </source>
</reference>
<protein>
    <recommendedName>
        <fullName evidence="3">Glycosyltransferase</fullName>
    </recommendedName>
</protein>
<comment type="caution">
    <text evidence="1">The sequence shown here is derived from an EMBL/GenBank/DDBJ whole genome shotgun (WGS) entry which is preliminary data.</text>
</comment>
<dbReference type="RefSeq" id="WP_155165991.1">
    <property type="nucleotide sequence ID" value="NZ_DBGEHT010000189.1"/>
</dbReference>
<proteinExistence type="predicted"/>
<dbReference type="EMBL" id="WNCL01000001">
    <property type="protein sequence ID" value="MTU42113.1"/>
    <property type="molecule type" value="Genomic_DNA"/>
</dbReference>
<dbReference type="Proteomes" id="UP000462362">
    <property type="component" value="Unassembled WGS sequence"/>
</dbReference>